<dbReference type="Proteomes" id="UP000244013">
    <property type="component" value="Unassembled WGS sequence"/>
</dbReference>
<dbReference type="EMBL" id="QAYE01000008">
    <property type="protein sequence ID" value="PTW45190.1"/>
    <property type="molecule type" value="Genomic_DNA"/>
</dbReference>
<evidence type="ECO:0000256" key="1">
    <source>
        <dbReference type="SAM" id="MobiDB-lite"/>
    </source>
</evidence>
<comment type="caution">
    <text evidence="2">The sequence shown here is derived from an EMBL/GenBank/DDBJ whole genome shotgun (WGS) entry which is preliminary data.</text>
</comment>
<gene>
    <name evidence="2" type="ORF">C8J25_108287</name>
</gene>
<protein>
    <submittedName>
        <fullName evidence="2">Tail assembly chaperone E/41/14-like protein</fullName>
    </submittedName>
</protein>
<name>A0A2T5U113_9SPHN</name>
<dbReference type="InterPro" id="IPR019289">
    <property type="entry name" value="Phage_tail_E/E"/>
</dbReference>
<organism evidence="2 3">
    <name type="scientific">Sphingomonas faeni</name>
    <dbReference type="NCBI Taxonomy" id="185950"/>
    <lineage>
        <taxon>Bacteria</taxon>
        <taxon>Pseudomonadati</taxon>
        <taxon>Pseudomonadota</taxon>
        <taxon>Alphaproteobacteria</taxon>
        <taxon>Sphingomonadales</taxon>
        <taxon>Sphingomonadaceae</taxon>
        <taxon>Sphingomonas</taxon>
    </lineage>
</organism>
<accession>A0A2T5U113</accession>
<dbReference type="Pfam" id="PF10109">
    <property type="entry name" value="Phage_TAC_7"/>
    <property type="match status" value="1"/>
</dbReference>
<feature type="region of interest" description="Disordered" evidence="1">
    <location>
        <begin position="102"/>
        <end position="231"/>
    </location>
</feature>
<evidence type="ECO:0000313" key="2">
    <source>
        <dbReference type="EMBL" id="PTW45190.1"/>
    </source>
</evidence>
<sequence>MTDQATLNSSTSLSTITLDVPLDRPGAEPITTVRVRKPNSGELRGLTLMALSQLDYGALETLLPRITMPILHKADIAKLDPADLMQLGGEVNLVRMSASASSLRTRGAPVVERSGGSCLGGNSMIAPATSPPRRSSKAKSLATETPNAAAAPCRWSASGNNPPKNGRQAARLKGSSRSGRERDNGLLSPLTHAGSYPKLRSPPRSWVSRPTTFWSHHTTSARSVNAPGHQG</sequence>
<dbReference type="AlphaFoldDB" id="A0A2T5U113"/>
<reference evidence="2 3" key="1">
    <citation type="submission" date="2018-04" db="EMBL/GenBank/DDBJ databases">
        <title>Genomic Encyclopedia of Type Strains, Phase III (KMG-III): the genomes of soil and plant-associated and newly described type strains.</title>
        <authorList>
            <person name="Whitman W."/>
        </authorList>
    </citation>
    <scope>NUCLEOTIDE SEQUENCE [LARGE SCALE GENOMIC DNA]</scope>
    <source>
        <strain evidence="2 3">MA-olki</strain>
    </source>
</reference>
<proteinExistence type="predicted"/>
<feature type="compositionally biased region" description="Polar residues" evidence="1">
    <location>
        <begin position="208"/>
        <end position="223"/>
    </location>
</feature>
<evidence type="ECO:0000313" key="3">
    <source>
        <dbReference type="Proteomes" id="UP000244013"/>
    </source>
</evidence>